<dbReference type="PROSITE" id="PS51257">
    <property type="entry name" value="PROKAR_LIPOPROTEIN"/>
    <property type="match status" value="1"/>
</dbReference>
<name>A0ABP7Q586_9SPHI</name>
<dbReference type="Proteomes" id="UP001500742">
    <property type="component" value="Unassembled WGS sequence"/>
</dbReference>
<proteinExistence type="predicted"/>
<accession>A0ABP7Q586</accession>
<reference evidence="2" key="1">
    <citation type="journal article" date="2019" name="Int. J. Syst. Evol. Microbiol.">
        <title>The Global Catalogue of Microorganisms (GCM) 10K type strain sequencing project: providing services to taxonomists for standard genome sequencing and annotation.</title>
        <authorList>
            <consortium name="The Broad Institute Genomics Platform"/>
            <consortium name="The Broad Institute Genome Sequencing Center for Infectious Disease"/>
            <person name="Wu L."/>
            <person name="Ma J."/>
        </authorList>
    </citation>
    <scope>NUCLEOTIDE SEQUENCE [LARGE SCALE GENOMIC DNA]</scope>
    <source>
        <strain evidence="2">JCM 16601</strain>
    </source>
</reference>
<organism evidence="1 2">
    <name type="scientific">Mucilaginibacter dorajii</name>
    <dbReference type="NCBI Taxonomy" id="692994"/>
    <lineage>
        <taxon>Bacteria</taxon>
        <taxon>Pseudomonadati</taxon>
        <taxon>Bacteroidota</taxon>
        <taxon>Sphingobacteriia</taxon>
        <taxon>Sphingobacteriales</taxon>
        <taxon>Sphingobacteriaceae</taxon>
        <taxon>Mucilaginibacter</taxon>
    </lineage>
</organism>
<evidence type="ECO:0000313" key="2">
    <source>
        <dbReference type="Proteomes" id="UP001500742"/>
    </source>
</evidence>
<dbReference type="EMBL" id="BAAAZC010000019">
    <property type="protein sequence ID" value="GAA3976183.1"/>
    <property type="molecule type" value="Genomic_DNA"/>
</dbReference>
<sequence length="146" mass="16689">MTLKYLPLIIITALTLSITSCTTYYIPIDSFKQQLPSLEKSAPLRKVTAVDPYGAKSTYSIYPIDSVRCVDKNGKWFLLKNSPALEIRFTDINNKRTTFYFDHVYVIRDSITGLQSHILGFKKTIPLNTVKTIEIQDGGKRFKYVD</sequence>
<gene>
    <name evidence="1" type="ORF">GCM10022210_28590</name>
</gene>
<evidence type="ECO:0008006" key="3">
    <source>
        <dbReference type="Google" id="ProtNLM"/>
    </source>
</evidence>
<evidence type="ECO:0000313" key="1">
    <source>
        <dbReference type="EMBL" id="GAA3976183.1"/>
    </source>
</evidence>
<comment type="caution">
    <text evidence="1">The sequence shown here is derived from an EMBL/GenBank/DDBJ whole genome shotgun (WGS) entry which is preliminary data.</text>
</comment>
<protein>
    <recommendedName>
        <fullName evidence="3">Lipoprotein</fullName>
    </recommendedName>
</protein>
<dbReference type="RefSeq" id="WP_259087393.1">
    <property type="nucleotide sequence ID" value="NZ_BAAAZC010000019.1"/>
</dbReference>
<keyword evidence="2" id="KW-1185">Reference proteome</keyword>